<sequence>MQENYSGRCGTPAWLLRSFVDSMLAAQATATEEQLSLAGEKLLFRWGAPHRIFHNTRYLASLISHIDELSGICHDADLLRIVAWYLGAVEPVSVYLDDQVFDARVEECQAYLGNSASQLGVPAETISRLQELVSLALHHISSVTELDGTVIIDADLAVLACTPQEYKKFRLAIREENAKLSDFDYQVARRRFVRRLLKRKSLFKSPTGSHWEAIARQNLEAELANLDASLEQLDPQGLSDAGWVPVEETDISTTSTTIFKRSAIAVPEAAVEETCCVLPRFVTKTEEAQSQDYSSLEFEPDVLDKAPIGVVRRLSAKELARQAAKHKQL</sequence>
<dbReference type="OrthoDB" id="9808993at2"/>
<organism evidence="1 2">
    <name type="scientific">Gleimia coleocanis DSM 15436</name>
    <dbReference type="NCBI Taxonomy" id="525245"/>
    <lineage>
        <taxon>Bacteria</taxon>
        <taxon>Bacillati</taxon>
        <taxon>Actinomycetota</taxon>
        <taxon>Actinomycetes</taxon>
        <taxon>Actinomycetales</taxon>
        <taxon>Actinomycetaceae</taxon>
        <taxon>Gleimia</taxon>
    </lineage>
</organism>
<dbReference type="AlphaFoldDB" id="C0VYJ3"/>
<reference evidence="1 2" key="1">
    <citation type="submission" date="2009-01" db="EMBL/GenBank/DDBJ databases">
        <authorList>
            <person name="Qin X."/>
            <person name="Bachman B."/>
            <person name="Battles P."/>
            <person name="Bell A."/>
            <person name="Bess C."/>
            <person name="Bickham C."/>
            <person name="Chaboub L."/>
            <person name="Chen D."/>
            <person name="Coyle M."/>
            <person name="Deiros D.R."/>
            <person name="Dinh H."/>
            <person name="Forbes L."/>
            <person name="Fowler G."/>
            <person name="Francisco L."/>
            <person name="Fu Q."/>
            <person name="Gubbala S."/>
            <person name="Hale W."/>
            <person name="Han Y."/>
            <person name="Hemphill L."/>
            <person name="Highlander S.K."/>
            <person name="Hirani K."/>
            <person name="Hogues M."/>
            <person name="Jackson L."/>
            <person name="Jakkamsetti A."/>
            <person name="Javaid M."/>
            <person name="Jiang H."/>
            <person name="Korchina V."/>
            <person name="Kovar C."/>
            <person name="Lara F."/>
            <person name="Lee S."/>
            <person name="Mata R."/>
            <person name="Mathew T."/>
            <person name="Moen C."/>
            <person name="Morales K."/>
            <person name="Munidasa M."/>
            <person name="Nazareth L."/>
            <person name="Ngo R."/>
            <person name="Nguyen L."/>
            <person name="Okwuonu G."/>
            <person name="Ongeri F."/>
            <person name="Patil S."/>
            <person name="Petrosino J."/>
            <person name="Pham C."/>
            <person name="Pham P."/>
            <person name="Pu L.-L."/>
            <person name="Puazo M."/>
            <person name="Raj R."/>
            <person name="Reid J."/>
            <person name="Rouhana J."/>
            <person name="Saada N."/>
            <person name="Shang Y."/>
            <person name="Simmons D."/>
            <person name="Thornton R."/>
            <person name="Warren J."/>
            <person name="Weissenberger G."/>
            <person name="Zhang J."/>
            <person name="Zhang L."/>
            <person name="Zhou C."/>
            <person name="Zhu D."/>
            <person name="Muzny D."/>
            <person name="Worley K."/>
            <person name="Gibbs R."/>
        </authorList>
    </citation>
    <scope>NUCLEOTIDE SEQUENCE [LARGE SCALE GENOMIC DNA]</scope>
    <source>
        <strain evidence="1 2">DSM 15436</strain>
    </source>
</reference>
<dbReference type="eggNOG" id="COG4339">
    <property type="taxonomic scope" value="Bacteria"/>
</dbReference>
<dbReference type="HOGENOM" id="CLU_051795_1_0_11"/>
<comment type="caution">
    <text evidence="1">The sequence shown here is derived from an EMBL/GenBank/DDBJ whole genome shotgun (WGS) entry which is preliminary data.</text>
</comment>
<dbReference type="Proteomes" id="UP000010301">
    <property type="component" value="Unassembled WGS sequence"/>
</dbReference>
<dbReference type="STRING" id="525245.HMPREF0044_0233"/>
<gene>
    <name evidence="1" type="ORF">HMPREF0044_0233</name>
</gene>
<keyword evidence="2" id="KW-1185">Reference proteome</keyword>
<dbReference type="RefSeq" id="WP_006547230.1">
    <property type="nucleotide sequence ID" value="NZ_DS999545.1"/>
</dbReference>
<protein>
    <submittedName>
        <fullName evidence="1">Uncharacterized protein</fullName>
    </submittedName>
</protein>
<name>C0VYJ3_9ACTO</name>
<dbReference type="InterPro" id="IPR009218">
    <property type="entry name" value="HD_phosphohydro"/>
</dbReference>
<evidence type="ECO:0000313" key="1">
    <source>
        <dbReference type="EMBL" id="EEH64496.1"/>
    </source>
</evidence>
<proteinExistence type="predicted"/>
<evidence type="ECO:0000313" key="2">
    <source>
        <dbReference type="Proteomes" id="UP000010301"/>
    </source>
</evidence>
<dbReference type="EMBL" id="ACFG01000004">
    <property type="protein sequence ID" value="EEH64496.1"/>
    <property type="molecule type" value="Genomic_DNA"/>
</dbReference>
<dbReference type="PANTHER" id="PTHR21174">
    <property type="match status" value="1"/>
</dbReference>
<dbReference type="PANTHER" id="PTHR21174:SF0">
    <property type="entry name" value="HD PHOSPHOHYDROLASE FAMILY PROTEIN-RELATED"/>
    <property type="match status" value="1"/>
</dbReference>
<accession>C0VYJ3</accession>